<keyword evidence="2" id="KW-1185">Reference proteome</keyword>
<evidence type="ECO:0000313" key="1">
    <source>
        <dbReference type="EMBL" id="MBM0275502.1"/>
    </source>
</evidence>
<accession>A0ABS1YDS0</accession>
<proteinExistence type="predicted"/>
<protein>
    <recommendedName>
        <fullName evidence="3">Lipoprotein</fullName>
    </recommendedName>
</protein>
<dbReference type="EMBL" id="JAEVHL010000025">
    <property type="protein sequence ID" value="MBM0275502.1"/>
    <property type="molecule type" value="Genomic_DNA"/>
</dbReference>
<sequence>MFLTSAPRRALYAATAALLAVAGAGCGHGDGNETQRYADRVRVAGFTLVKTAYANGEGRSYLGPAGSGAPTVTAPGLTLTSGGPDLSYLFYDYLASGEGTDSDTGACQVMVYEIRDRTKAVDYLGGDLDESQQQAVREGTSRIVQIDVLCDAQADK</sequence>
<dbReference type="RefSeq" id="WP_203147897.1">
    <property type="nucleotide sequence ID" value="NZ_JAEVHL010000025.1"/>
</dbReference>
<reference evidence="1 2" key="1">
    <citation type="submission" date="2021-01" db="EMBL/GenBank/DDBJ databases">
        <title>Draft genome sequence of Micromonospora sp. strain STR1s_6.</title>
        <authorList>
            <person name="Karlyshev A."/>
            <person name="Jawad R."/>
        </authorList>
    </citation>
    <scope>NUCLEOTIDE SEQUENCE [LARGE SCALE GENOMIC DNA]</scope>
    <source>
        <strain evidence="1 2">STR1S-6</strain>
    </source>
</reference>
<evidence type="ECO:0008006" key="3">
    <source>
        <dbReference type="Google" id="ProtNLM"/>
    </source>
</evidence>
<gene>
    <name evidence="1" type="ORF">JM949_08560</name>
</gene>
<evidence type="ECO:0000313" key="2">
    <source>
        <dbReference type="Proteomes" id="UP000622245"/>
    </source>
</evidence>
<organism evidence="1 2">
    <name type="scientific">Micromonospora tarensis</name>
    <dbReference type="NCBI Taxonomy" id="2806100"/>
    <lineage>
        <taxon>Bacteria</taxon>
        <taxon>Bacillati</taxon>
        <taxon>Actinomycetota</taxon>
        <taxon>Actinomycetes</taxon>
        <taxon>Micromonosporales</taxon>
        <taxon>Micromonosporaceae</taxon>
        <taxon>Micromonospora</taxon>
    </lineage>
</organism>
<name>A0ABS1YDS0_9ACTN</name>
<comment type="caution">
    <text evidence="1">The sequence shown here is derived from an EMBL/GenBank/DDBJ whole genome shotgun (WGS) entry which is preliminary data.</text>
</comment>
<dbReference type="Proteomes" id="UP000622245">
    <property type="component" value="Unassembled WGS sequence"/>
</dbReference>